<dbReference type="Proteomes" id="UP001153555">
    <property type="component" value="Unassembled WGS sequence"/>
</dbReference>
<dbReference type="EMBL" id="CACSLK010031421">
    <property type="protein sequence ID" value="CAA0839713.1"/>
    <property type="molecule type" value="Genomic_DNA"/>
</dbReference>
<keyword evidence="2" id="KW-1185">Reference proteome</keyword>
<dbReference type="AlphaFoldDB" id="A0A9N7RQ27"/>
<accession>A0A9N7RQ27</accession>
<organism evidence="1 2">
    <name type="scientific">Striga hermonthica</name>
    <name type="common">Purple witchweed</name>
    <name type="synonym">Buchnera hermonthica</name>
    <dbReference type="NCBI Taxonomy" id="68872"/>
    <lineage>
        <taxon>Eukaryota</taxon>
        <taxon>Viridiplantae</taxon>
        <taxon>Streptophyta</taxon>
        <taxon>Embryophyta</taxon>
        <taxon>Tracheophyta</taxon>
        <taxon>Spermatophyta</taxon>
        <taxon>Magnoliopsida</taxon>
        <taxon>eudicotyledons</taxon>
        <taxon>Gunneridae</taxon>
        <taxon>Pentapetalae</taxon>
        <taxon>asterids</taxon>
        <taxon>lamiids</taxon>
        <taxon>Lamiales</taxon>
        <taxon>Orobanchaceae</taxon>
        <taxon>Buchnereae</taxon>
        <taxon>Striga</taxon>
    </lineage>
</organism>
<dbReference type="PIRSF" id="PIRSF031279">
    <property type="entry name" value="UCP031279"/>
    <property type="match status" value="1"/>
</dbReference>
<evidence type="ECO:0000313" key="2">
    <source>
        <dbReference type="Proteomes" id="UP001153555"/>
    </source>
</evidence>
<evidence type="ECO:0000313" key="1">
    <source>
        <dbReference type="EMBL" id="CAA0839713.1"/>
    </source>
</evidence>
<comment type="caution">
    <text evidence="1">The sequence shown here is derived from an EMBL/GenBank/DDBJ whole genome shotgun (WGS) entry which is preliminary data.</text>
</comment>
<dbReference type="PANTHER" id="PTHR33526">
    <property type="entry name" value="OS07G0123800 PROTEIN"/>
    <property type="match status" value="1"/>
</dbReference>
<dbReference type="PANTHER" id="PTHR33526:SF4">
    <property type="entry name" value="OS07G0123800 PROTEIN"/>
    <property type="match status" value="1"/>
</dbReference>
<sequence length="150" mass="16597">MSYEKVRKQNKFIRIIIVPIRVLARARDFYMTSLAGLGGAATYGNVMGCPTPTIPRSSSVNSNSRTAEEQLRDLARLRSVTGKADEVKLRRSKSARPLGSGVPAAAVARSRTVAFGRIDEDKVFEYEEEDEVRLLGRAVDFSRARSYGGR</sequence>
<gene>
    <name evidence="1" type="ORF">SHERM_06275</name>
</gene>
<dbReference type="OrthoDB" id="694638at2759"/>
<proteinExistence type="predicted"/>
<reference evidence="1" key="1">
    <citation type="submission" date="2019-12" db="EMBL/GenBank/DDBJ databases">
        <authorList>
            <person name="Scholes J."/>
        </authorList>
    </citation>
    <scope>NUCLEOTIDE SEQUENCE</scope>
</reference>
<name>A0A9N7RQ27_STRHE</name>
<dbReference type="InterPro" id="IPR016972">
    <property type="entry name" value="UCP031279"/>
</dbReference>
<protein>
    <submittedName>
        <fullName evidence="1">Uncharacterized protein</fullName>
    </submittedName>
</protein>